<feature type="active site" description="Charge relay system" evidence="6">
    <location>
        <position position="320"/>
    </location>
</feature>
<dbReference type="PROSITE" id="PS51892">
    <property type="entry name" value="SUBTILASE"/>
    <property type="match status" value="1"/>
</dbReference>
<dbReference type="Proteomes" id="UP001596547">
    <property type="component" value="Unassembled WGS sequence"/>
</dbReference>
<keyword evidence="10" id="KW-1185">Reference proteome</keyword>
<dbReference type="RefSeq" id="WP_276305561.1">
    <property type="nucleotide sequence ID" value="NZ_CP119992.1"/>
</dbReference>
<dbReference type="PANTHER" id="PTHR43806:SF11">
    <property type="entry name" value="CEREVISIN-RELATED"/>
    <property type="match status" value="1"/>
</dbReference>
<dbReference type="GO" id="GO:0046872">
    <property type="term" value="F:metal ion binding"/>
    <property type="evidence" value="ECO:0007669"/>
    <property type="project" value="UniProtKB-KW"/>
</dbReference>
<accession>A0ABD6AD79</accession>
<dbReference type="CDD" id="cd07477">
    <property type="entry name" value="Peptidases_S8_Subtilisin_subset"/>
    <property type="match status" value="1"/>
</dbReference>
<dbReference type="InterPro" id="IPR000209">
    <property type="entry name" value="Peptidase_S8/S53_dom"/>
</dbReference>
<keyword evidence="5 6" id="KW-0720">Serine protease</keyword>
<comment type="caution">
    <text evidence="9">The sequence shown here is derived from an EMBL/GenBank/DDBJ whole genome shotgun (WGS) entry which is preliminary data.</text>
</comment>
<dbReference type="PROSITE" id="PS00138">
    <property type="entry name" value="SUBTILASE_SER"/>
    <property type="match status" value="1"/>
</dbReference>
<keyword evidence="3" id="KW-0479">Metal-binding</keyword>
<evidence type="ECO:0000256" key="4">
    <source>
        <dbReference type="ARBA" id="ARBA00022801"/>
    </source>
</evidence>
<gene>
    <name evidence="9" type="ORF">ACFQPE_15365</name>
</gene>
<dbReference type="PANTHER" id="PTHR43806">
    <property type="entry name" value="PEPTIDASE S8"/>
    <property type="match status" value="1"/>
</dbReference>
<evidence type="ECO:0000313" key="9">
    <source>
        <dbReference type="EMBL" id="MFC7318162.1"/>
    </source>
</evidence>
<dbReference type="InterPro" id="IPR023827">
    <property type="entry name" value="Peptidase_S8_Asp-AS"/>
</dbReference>
<dbReference type="AlphaFoldDB" id="A0ABD6AD79"/>
<dbReference type="GeneID" id="79315149"/>
<dbReference type="InterPro" id="IPR023828">
    <property type="entry name" value="Peptidase_S8_Ser-AS"/>
</dbReference>
<dbReference type="GO" id="GO:0006508">
    <property type="term" value="P:proteolysis"/>
    <property type="evidence" value="ECO:0007669"/>
    <property type="project" value="UniProtKB-KW"/>
</dbReference>
<dbReference type="PRINTS" id="PR00723">
    <property type="entry name" value="SUBTILISIN"/>
</dbReference>
<evidence type="ECO:0000256" key="1">
    <source>
        <dbReference type="ARBA" id="ARBA00011073"/>
    </source>
</evidence>
<feature type="domain" description="Peptidase S8/S53" evidence="8">
    <location>
        <begin position="122"/>
        <end position="364"/>
    </location>
</feature>
<reference evidence="9 10" key="1">
    <citation type="journal article" date="2019" name="Int. J. Syst. Evol. Microbiol.">
        <title>The Global Catalogue of Microorganisms (GCM) 10K type strain sequencing project: providing services to taxonomists for standard genome sequencing and annotation.</title>
        <authorList>
            <consortium name="The Broad Institute Genomics Platform"/>
            <consortium name="The Broad Institute Genome Sequencing Center for Infectious Disease"/>
            <person name="Wu L."/>
            <person name="Ma J."/>
        </authorList>
    </citation>
    <scope>NUCLEOTIDE SEQUENCE [LARGE SCALE GENOMIC DNA]</scope>
    <source>
        <strain evidence="9 10">PSR21</strain>
    </source>
</reference>
<dbReference type="PROSITE" id="PS51318">
    <property type="entry name" value="TAT"/>
    <property type="match status" value="1"/>
</dbReference>
<feature type="active site" description="Charge relay system" evidence="6">
    <location>
        <position position="131"/>
    </location>
</feature>
<dbReference type="InterPro" id="IPR050131">
    <property type="entry name" value="Peptidase_S8_subtilisin-like"/>
</dbReference>
<comment type="similarity">
    <text evidence="1 6 7">Belongs to the peptidase S8 family.</text>
</comment>
<evidence type="ECO:0000259" key="8">
    <source>
        <dbReference type="Pfam" id="PF00082"/>
    </source>
</evidence>
<dbReference type="InterPro" id="IPR036852">
    <property type="entry name" value="Peptidase_S8/S53_dom_sf"/>
</dbReference>
<sequence>MSRTRYGVTRRTVLGTVGGALVGLGAAGSAASADEDRVRVNVGFASAAGRDAALSRADEVVYEFAFDAMTVLAAPGAVDALATAPGIRYAEEDGTVRAIAQTLPYGVDRVDAEVAHANGETGAGADVAIIDTGIDADHPDLRANLGEGRAFLLGVESDLWDDDNGHGTHCAGIADAVDNDEGVVGVGTEATLHAVKVMTGAGIGTTSDVARGIEYTADQGWDVGSLSLGGGESSLLRDACEYAYGKGVLLVAAAGNDGPCTDCVGYPAAYPECVAVSATDENDDLASYSSTGPEVELAAPGSNVYSTYVGGGYAELSGTSMACPHVAGAGGQLMANGYANAEARDRLAATAEDVGLTENEQGNGLLDVAAALGLDSSDDL</sequence>
<dbReference type="EMBL" id="JBHTBF010000002">
    <property type="protein sequence ID" value="MFC7318162.1"/>
    <property type="molecule type" value="Genomic_DNA"/>
</dbReference>
<protein>
    <submittedName>
        <fullName evidence="9">S8 family peptidase</fullName>
    </submittedName>
</protein>
<evidence type="ECO:0000313" key="10">
    <source>
        <dbReference type="Proteomes" id="UP001596547"/>
    </source>
</evidence>
<evidence type="ECO:0000256" key="5">
    <source>
        <dbReference type="ARBA" id="ARBA00022825"/>
    </source>
</evidence>
<organism evidence="9 10">
    <name type="scientific">Halomarina halobia</name>
    <dbReference type="NCBI Taxonomy" id="3033386"/>
    <lineage>
        <taxon>Archaea</taxon>
        <taxon>Methanobacteriati</taxon>
        <taxon>Methanobacteriota</taxon>
        <taxon>Stenosarchaea group</taxon>
        <taxon>Halobacteria</taxon>
        <taxon>Halobacteriales</taxon>
        <taxon>Natronomonadaceae</taxon>
        <taxon>Halomarina</taxon>
    </lineage>
</organism>
<dbReference type="InterPro" id="IPR015500">
    <property type="entry name" value="Peptidase_S8_subtilisin-rel"/>
</dbReference>
<evidence type="ECO:0000256" key="6">
    <source>
        <dbReference type="PROSITE-ProRule" id="PRU01240"/>
    </source>
</evidence>
<dbReference type="Gene3D" id="3.40.50.200">
    <property type="entry name" value="Peptidase S8/S53 domain"/>
    <property type="match status" value="1"/>
</dbReference>
<keyword evidence="4 6" id="KW-0378">Hydrolase</keyword>
<evidence type="ECO:0000256" key="2">
    <source>
        <dbReference type="ARBA" id="ARBA00022670"/>
    </source>
</evidence>
<evidence type="ECO:0000256" key="3">
    <source>
        <dbReference type="ARBA" id="ARBA00022723"/>
    </source>
</evidence>
<feature type="active site" description="Charge relay system" evidence="6">
    <location>
        <position position="166"/>
    </location>
</feature>
<evidence type="ECO:0000256" key="7">
    <source>
        <dbReference type="RuleBase" id="RU003355"/>
    </source>
</evidence>
<dbReference type="Pfam" id="PF00082">
    <property type="entry name" value="Peptidase_S8"/>
    <property type="match status" value="1"/>
</dbReference>
<dbReference type="SUPFAM" id="SSF52743">
    <property type="entry name" value="Subtilisin-like"/>
    <property type="match status" value="1"/>
</dbReference>
<dbReference type="PROSITE" id="PS00136">
    <property type="entry name" value="SUBTILASE_ASP"/>
    <property type="match status" value="1"/>
</dbReference>
<dbReference type="GO" id="GO:0004252">
    <property type="term" value="F:serine-type endopeptidase activity"/>
    <property type="evidence" value="ECO:0007669"/>
    <property type="project" value="UniProtKB-UniRule"/>
</dbReference>
<dbReference type="InterPro" id="IPR006311">
    <property type="entry name" value="TAT_signal"/>
</dbReference>
<name>A0ABD6AD79_9EURY</name>
<keyword evidence="2 6" id="KW-0645">Protease</keyword>
<proteinExistence type="inferred from homology"/>
<dbReference type="InterPro" id="IPR034202">
    <property type="entry name" value="Subtilisin_Carlsberg-like"/>
</dbReference>